<organism evidence="1 2">
    <name type="scientific">Pandoraea oxalativorans</name>
    <dbReference type="NCBI Taxonomy" id="573737"/>
    <lineage>
        <taxon>Bacteria</taxon>
        <taxon>Pseudomonadati</taxon>
        <taxon>Pseudomonadota</taxon>
        <taxon>Betaproteobacteria</taxon>
        <taxon>Burkholderiales</taxon>
        <taxon>Burkholderiaceae</taxon>
        <taxon>Pandoraea</taxon>
    </lineage>
</organism>
<geneLocation type="plasmid" evidence="1 2">
    <name>pPO70-1</name>
</geneLocation>
<accession>A0A0G3IC20</accession>
<sequence length="124" mass="13424">MRDAGVAARHAAAAMSKDIAVTAPLDCAQECCAQPIDRHRKTVTQALEVDQSQFGRDTLVRIGVGAHQPSEHWFTSLLRSDFKGLNRREGSAAERAHAQLASVGELTGFVSAAKSRFSACFRKN</sequence>
<evidence type="ECO:0000313" key="2">
    <source>
        <dbReference type="Proteomes" id="UP000035050"/>
    </source>
</evidence>
<reference evidence="1" key="1">
    <citation type="submission" date="2016-06" db="EMBL/GenBank/DDBJ databases">
        <title>Pandoraea oxalativorans DSM 23570 Genome Sequencing.</title>
        <authorList>
            <person name="Ee R."/>
            <person name="Lim Y.-L."/>
            <person name="Yong D."/>
            <person name="Yin W.-F."/>
            <person name="Chan K.-G."/>
        </authorList>
    </citation>
    <scope>NUCLEOTIDE SEQUENCE</scope>
    <source>
        <strain evidence="1">DSM 23570</strain>
        <plasmid evidence="1">pPO70-1</plasmid>
    </source>
</reference>
<gene>
    <name evidence="1" type="ORF">MB84_28795</name>
</gene>
<keyword evidence="1" id="KW-0614">Plasmid</keyword>
<dbReference type="AlphaFoldDB" id="A0A0G3IC20"/>
<name>A0A0G3IC20_9BURK</name>
<dbReference type="KEGG" id="pox:MB84_28795"/>
<dbReference type="PATRIC" id="fig|573737.6.peg.5707"/>
<proteinExistence type="predicted"/>
<dbReference type="EMBL" id="CP011518">
    <property type="protein sequence ID" value="AKK24792.1"/>
    <property type="molecule type" value="Genomic_DNA"/>
</dbReference>
<keyword evidence="2" id="KW-1185">Reference proteome</keyword>
<dbReference type="Proteomes" id="UP000035050">
    <property type="component" value="Plasmid pPO70-1"/>
</dbReference>
<evidence type="ECO:0000313" key="1">
    <source>
        <dbReference type="EMBL" id="AKK24792.1"/>
    </source>
</evidence>
<protein>
    <submittedName>
        <fullName evidence="1">Uncharacterized protein</fullName>
    </submittedName>
</protein>